<reference evidence="1" key="1">
    <citation type="submission" date="2020-04" db="EMBL/GenBank/DDBJ databases">
        <authorList>
            <person name="Alioto T."/>
            <person name="Alioto T."/>
            <person name="Gomez Garrido J."/>
        </authorList>
    </citation>
    <scope>NUCLEOTIDE SEQUENCE</scope>
    <source>
        <strain evidence="1">A484AB</strain>
    </source>
</reference>
<gene>
    <name evidence="1" type="ORF">PACLA_8A001533</name>
</gene>
<dbReference type="AlphaFoldDB" id="A0A6S7GUF9"/>
<sequence>MSYWRSKERRRLLGIAGYEVLLCAPTEALADKLLQVIGQKYSINTNKAHLQNEVMLAQDGDGCWIRINQNARTEILGLLKKALYATSEDMFEESFDELLDEMEETYPQAFKYFEGLYMEKKEFALCFGTSLPVRGNQTNNFVESQFLVTTGVVSWGKQKHKGDGAQVFKVHQKLGVSKWNFPS</sequence>
<evidence type="ECO:0000313" key="1">
    <source>
        <dbReference type="EMBL" id="CAB3988170.1"/>
    </source>
</evidence>
<dbReference type="Proteomes" id="UP001152795">
    <property type="component" value="Unassembled WGS sequence"/>
</dbReference>
<dbReference type="EMBL" id="CACRXK020001289">
    <property type="protein sequence ID" value="CAB3988170.1"/>
    <property type="molecule type" value="Genomic_DNA"/>
</dbReference>
<organism evidence="1 2">
    <name type="scientific">Paramuricea clavata</name>
    <name type="common">Red gorgonian</name>
    <name type="synonym">Violescent sea-whip</name>
    <dbReference type="NCBI Taxonomy" id="317549"/>
    <lineage>
        <taxon>Eukaryota</taxon>
        <taxon>Metazoa</taxon>
        <taxon>Cnidaria</taxon>
        <taxon>Anthozoa</taxon>
        <taxon>Octocorallia</taxon>
        <taxon>Malacalcyonacea</taxon>
        <taxon>Plexauridae</taxon>
        <taxon>Paramuricea</taxon>
    </lineage>
</organism>
<dbReference type="OrthoDB" id="6510667at2759"/>
<keyword evidence="2" id="KW-1185">Reference proteome</keyword>
<protein>
    <submittedName>
        <fullName evidence="1">Uncharacterized protein</fullName>
    </submittedName>
</protein>
<accession>A0A6S7GUF9</accession>
<name>A0A6S7GUF9_PARCT</name>
<evidence type="ECO:0000313" key="2">
    <source>
        <dbReference type="Proteomes" id="UP001152795"/>
    </source>
</evidence>
<comment type="caution">
    <text evidence="1">The sequence shown here is derived from an EMBL/GenBank/DDBJ whole genome shotgun (WGS) entry which is preliminary data.</text>
</comment>
<proteinExistence type="predicted"/>